<keyword evidence="7" id="KW-1185">Reference proteome</keyword>
<name>A0A1H1PT25_9CELL</name>
<keyword evidence="1" id="KW-0805">Transcription regulation</keyword>
<feature type="domain" description="HTH luxR-type" evidence="5">
    <location>
        <begin position="890"/>
        <end position="954"/>
    </location>
</feature>
<organism evidence="6 7">
    <name type="scientific">Paraoerskovia marina</name>
    <dbReference type="NCBI Taxonomy" id="545619"/>
    <lineage>
        <taxon>Bacteria</taxon>
        <taxon>Bacillati</taxon>
        <taxon>Actinomycetota</taxon>
        <taxon>Actinomycetes</taxon>
        <taxon>Micrococcales</taxon>
        <taxon>Cellulomonadaceae</taxon>
        <taxon>Paraoerskovia</taxon>
    </lineage>
</organism>
<accession>A0A1H1PT25</accession>
<dbReference type="EMBL" id="LT629776">
    <property type="protein sequence ID" value="SDS14295.1"/>
    <property type="molecule type" value="Genomic_DNA"/>
</dbReference>
<dbReference type="SUPFAM" id="SSF46894">
    <property type="entry name" value="C-terminal effector domain of the bipartite response regulators"/>
    <property type="match status" value="1"/>
</dbReference>
<dbReference type="Gene3D" id="1.10.10.10">
    <property type="entry name" value="Winged helix-like DNA-binding domain superfamily/Winged helix DNA-binding domain"/>
    <property type="match status" value="1"/>
</dbReference>
<gene>
    <name evidence="6" type="ORF">SAMN04489860_0896</name>
</gene>
<evidence type="ECO:0000313" key="6">
    <source>
        <dbReference type="EMBL" id="SDS14295.1"/>
    </source>
</evidence>
<dbReference type="STRING" id="545619.SAMN04489860_0896"/>
<dbReference type="GO" id="GO:0006355">
    <property type="term" value="P:regulation of DNA-templated transcription"/>
    <property type="evidence" value="ECO:0007669"/>
    <property type="project" value="InterPro"/>
</dbReference>
<dbReference type="PROSITE" id="PS50043">
    <property type="entry name" value="HTH_LUXR_2"/>
    <property type="match status" value="1"/>
</dbReference>
<keyword evidence="2" id="KW-0238">DNA-binding</keyword>
<dbReference type="Gene3D" id="1.25.40.10">
    <property type="entry name" value="Tetratricopeptide repeat domain"/>
    <property type="match status" value="1"/>
</dbReference>
<dbReference type="GO" id="GO:0003677">
    <property type="term" value="F:DNA binding"/>
    <property type="evidence" value="ECO:0007669"/>
    <property type="project" value="UniProtKB-KW"/>
</dbReference>
<evidence type="ECO:0000256" key="1">
    <source>
        <dbReference type="ARBA" id="ARBA00023015"/>
    </source>
</evidence>
<dbReference type="Proteomes" id="UP000185663">
    <property type="component" value="Chromosome I"/>
</dbReference>
<protein>
    <submittedName>
        <fullName evidence="6">Regulatory protein, luxR family</fullName>
    </submittedName>
</protein>
<feature type="region of interest" description="Disordered" evidence="4">
    <location>
        <begin position="1"/>
        <end position="23"/>
    </location>
</feature>
<evidence type="ECO:0000313" key="7">
    <source>
        <dbReference type="Proteomes" id="UP000185663"/>
    </source>
</evidence>
<dbReference type="PANTHER" id="PTHR44688:SF16">
    <property type="entry name" value="DNA-BINDING TRANSCRIPTIONAL ACTIVATOR DEVR_DOSR"/>
    <property type="match status" value="1"/>
</dbReference>
<dbReference type="InterPro" id="IPR011990">
    <property type="entry name" value="TPR-like_helical_dom_sf"/>
</dbReference>
<dbReference type="Pfam" id="PF00196">
    <property type="entry name" value="GerE"/>
    <property type="match status" value="1"/>
</dbReference>
<dbReference type="CDD" id="cd06170">
    <property type="entry name" value="LuxR_C_like"/>
    <property type="match status" value="1"/>
</dbReference>
<dbReference type="PRINTS" id="PR00038">
    <property type="entry name" value="HTHLUXR"/>
</dbReference>
<dbReference type="InterPro" id="IPR000792">
    <property type="entry name" value="Tscrpt_reg_LuxR_C"/>
</dbReference>
<dbReference type="InterPro" id="IPR016032">
    <property type="entry name" value="Sig_transdc_resp-reg_C-effctor"/>
</dbReference>
<evidence type="ECO:0000256" key="3">
    <source>
        <dbReference type="ARBA" id="ARBA00023163"/>
    </source>
</evidence>
<evidence type="ECO:0000256" key="4">
    <source>
        <dbReference type="SAM" id="MobiDB-lite"/>
    </source>
</evidence>
<dbReference type="AlphaFoldDB" id="A0A1H1PT25"/>
<sequence length="954" mass="100759">MTSTTRTTDSRAEPQARRSGRSGVVLDSRTMEIENARDLVDAGHGAIVWTAETGSGKSTLLDQAVDAVEDLGHVVVRSSAQVAPTDRGPGRAVESLVAQVVAATGVAVADRLVEALDIAAPTYPYLPEVAAAALGEYLKDALADRTLIVVADDIDRIDALSRAVAVAAISQRQARIVLLGTATSSDDFGRLPYDVRTRPLPRVDGTDVLRLLRANDAGPVAPSVAAHLARELHGNLVCILEAAEHLDADQLAGARLLPDPLPAGAAVHAALEPAILALDETERRALLIASVSVVNRTDVLVAAADCPVEVVTDGRLADCLGLVSGRFRFVDPRVRSLAHSLASLQARTAAHAALAVAHAAAGDDLLSAWHRALSSLEGDPTVVRPLLDLAVQHLRQGEATWAHEVAREAINHASDAERPHAYELAGAAAHCAGHVVDAVSWLRRAARTGDVQVRSRTLMPLTSALTLADDQVPDDVVTRGLAEAQDGRVTDGDRFAIARGLTMAAALHVERGSATTARELMGEAERLCPGEGWDSGLQLAQTWMAAYQVDDADLPRSSGGPPDHEGLLCAARAVAVARTGDCGAASRMLASFIAELAPVRSDERWLDGPQRSVTPIVEAHLRVAQALVEFWSGDLRRAATILANAAFRLPVGLVWAGTASALARRLDLLRSGAVGVLAESLESTSAGTSAPPMRIGGLVDRALSAAFLGRYGEAATLLQLAAERERRDEVRALPLAGLDEAETWALVGRREAAVAAYERLETTTRCLPPELRQAVRDRSAAAVALPEESPAACERAVASSWALDSAFERARTEMTVGRVAIRDGRTAEAHGHLRAAQELFEEAGAPACVEVAAHALAGLTASRAPAQESDGAGDPLPVGVSAPEATAVSTEEWMEPLTERERDVARLVVRGLSNREVAERLFLSVRTVEVHLGRVFRKLDVRSRVELTVLAHGG</sequence>
<dbReference type="eggNOG" id="COG2909">
    <property type="taxonomic scope" value="Bacteria"/>
</dbReference>
<dbReference type="SMART" id="SM00421">
    <property type="entry name" value="HTH_LUXR"/>
    <property type="match status" value="1"/>
</dbReference>
<dbReference type="PANTHER" id="PTHR44688">
    <property type="entry name" value="DNA-BINDING TRANSCRIPTIONAL ACTIVATOR DEVR_DOSR"/>
    <property type="match status" value="1"/>
</dbReference>
<evidence type="ECO:0000256" key="2">
    <source>
        <dbReference type="ARBA" id="ARBA00023125"/>
    </source>
</evidence>
<evidence type="ECO:0000259" key="5">
    <source>
        <dbReference type="PROSITE" id="PS50043"/>
    </source>
</evidence>
<keyword evidence="3" id="KW-0804">Transcription</keyword>
<reference evidence="6 7" key="1">
    <citation type="submission" date="2016-10" db="EMBL/GenBank/DDBJ databases">
        <authorList>
            <person name="de Groot N.N."/>
        </authorList>
    </citation>
    <scope>NUCLEOTIDE SEQUENCE [LARGE SCALE GENOMIC DNA]</scope>
    <source>
        <strain evidence="6 7">DSM 22126</strain>
    </source>
</reference>
<dbReference type="PROSITE" id="PS00622">
    <property type="entry name" value="HTH_LUXR_1"/>
    <property type="match status" value="1"/>
</dbReference>
<proteinExistence type="predicted"/>
<dbReference type="InterPro" id="IPR036388">
    <property type="entry name" value="WH-like_DNA-bd_sf"/>
</dbReference>
<dbReference type="eggNOG" id="COG1066">
    <property type="taxonomic scope" value="Bacteria"/>
</dbReference>